<dbReference type="InterPro" id="IPR055374">
    <property type="entry name" value="Ribophorin_II_3rd"/>
</dbReference>
<organism evidence="16 17">
    <name type="scientific">Hohenbuehelia grisea</name>
    <dbReference type="NCBI Taxonomy" id="104357"/>
    <lineage>
        <taxon>Eukaryota</taxon>
        <taxon>Fungi</taxon>
        <taxon>Dikarya</taxon>
        <taxon>Basidiomycota</taxon>
        <taxon>Agaricomycotina</taxon>
        <taxon>Agaricomycetes</taxon>
        <taxon>Agaricomycetidae</taxon>
        <taxon>Agaricales</taxon>
        <taxon>Pleurotineae</taxon>
        <taxon>Pleurotaceae</taxon>
        <taxon>Hohenbuehelia</taxon>
    </lineage>
</organism>
<protein>
    <recommendedName>
        <fullName evidence="11">Ribophorin II</fullName>
    </recommendedName>
    <alternativeName>
        <fullName evidence="10">Ribophorin-2</fullName>
    </alternativeName>
</protein>
<feature type="signal peptide" evidence="13">
    <location>
        <begin position="1"/>
        <end position="16"/>
    </location>
</feature>
<comment type="pathway">
    <text evidence="3">Protein modification; protein glycosylation.</text>
</comment>
<evidence type="ECO:0000256" key="7">
    <source>
        <dbReference type="ARBA" id="ARBA00022824"/>
    </source>
</evidence>
<evidence type="ECO:0000256" key="1">
    <source>
        <dbReference type="ARBA" id="ARBA00002791"/>
    </source>
</evidence>
<evidence type="ECO:0000256" key="12">
    <source>
        <dbReference type="SAM" id="Phobius"/>
    </source>
</evidence>
<evidence type="ECO:0000313" key="17">
    <source>
        <dbReference type="Proteomes" id="UP001556367"/>
    </source>
</evidence>
<comment type="similarity">
    <text evidence="4">Belongs to the SWP1 family.</text>
</comment>
<dbReference type="InterPro" id="IPR008814">
    <property type="entry name" value="Swp1"/>
</dbReference>
<evidence type="ECO:0000256" key="9">
    <source>
        <dbReference type="ARBA" id="ARBA00023136"/>
    </source>
</evidence>
<comment type="caution">
    <text evidence="16">The sequence shown here is derived from an EMBL/GenBank/DDBJ whole genome shotgun (WGS) entry which is preliminary data.</text>
</comment>
<feature type="transmembrane region" description="Helical" evidence="12">
    <location>
        <begin position="183"/>
        <end position="206"/>
    </location>
</feature>
<evidence type="ECO:0000256" key="5">
    <source>
        <dbReference type="ARBA" id="ARBA00022692"/>
    </source>
</evidence>
<dbReference type="PANTHER" id="PTHR12640">
    <property type="entry name" value="RIBOPHORIN II"/>
    <property type="match status" value="1"/>
</dbReference>
<evidence type="ECO:0000256" key="6">
    <source>
        <dbReference type="ARBA" id="ARBA00022729"/>
    </source>
</evidence>
<gene>
    <name evidence="16" type="ORF">HGRIS_011632</name>
</gene>
<evidence type="ECO:0000256" key="2">
    <source>
        <dbReference type="ARBA" id="ARBA00004477"/>
    </source>
</evidence>
<dbReference type="Pfam" id="PF23860">
    <property type="entry name" value="Ribophorin_II_3rd"/>
    <property type="match status" value="1"/>
</dbReference>
<evidence type="ECO:0000313" key="16">
    <source>
        <dbReference type="EMBL" id="KAL0959970.1"/>
    </source>
</evidence>
<comment type="subcellular location">
    <subcellularLocation>
        <location evidence="2">Endoplasmic reticulum membrane</location>
        <topology evidence="2">Multi-pass membrane protein</topology>
    </subcellularLocation>
</comment>
<feature type="chain" id="PRO_5046263261" description="Ribophorin II" evidence="13">
    <location>
        <begin position="17"/>
        <end position="276"/>
    </location>
</feature>
<keyword evidence="7" id="KW-0256">Endoplasmic reticulum</keyword>
<keyword evidence="17" id="KW-1185">Reference proteome</keyword>
<evidence type="ECO:0000256" key="4">
    <source>
        <dbReference type="ARBA" id="ARBA00009038"/>
    </source>
</evidence>
<feature type="domain" description="Ribophorin II C-terminal" evidence="15">
    <location>
        <begin position="173"/>
        <end position="270"/>
    </location>
</feature>
<evidence type="ECO:0000256" key="13">
    <source>
        <dbReference type="SAM" id="SignalP"/>
    </source>
</evidence>
<dbReference type="InterPro" id="IPR056790">
    <property type="entry name" value="Ribophorin_II_C"/>
</dbReference>
<reference evidence="17" key="1">
    <citation type="submission" date="2024-06" db="EMBL/GenBank/DDBJ databases">
        <title>Multi-omics analyses provide insights into the biosynthesis of the anticancer antibiotic pleurotin in Hohenbuehelia grisea.</title>
        <authorList>
            <person name="Weaver J.A."/>
            <person name="Alberti F."/>
        </authorList>
    </citation>
    <scope>NUCLEOTIDE SEQUENCE [LARGE SCALE GENOMIC DNA]</scope>
    <source>
        <strain evidence="17">T-177</strain>
    </source>
</reference>
<sequence>MLLPTTLILLASLVQAATLTLKNSRFNITSKDATELRAEPLSVTEKLSSPLKLDRTDILRLTFQVVEKDNGNNVQPHQAFLRFYDETTDEEGIQPVRVSNTGKGKFELNMAKPPTSLPPTGSAPLRVSLLIGSFVHSPLKVELFDLHVPASHPPAQHTEEASYHPLPPLGHTFRPEQKLPPRIISASFTGLALAPWLVPLVLWGKVAPSTPRLFSPHILPFVTTLALFEGLLFWYWIDLRLGQVLLYGGILALPTVFAGKHALASIGERRLGLARK</sequence>
<name>A0ABR3JX21_9AGAR</name>
<evidence type="ECO:0000256" key="10">
    <source>
        <dbReference type="ARBA" id="ARBA00030078"/>
    </source>
</evidence>
<dbReference type="Pfam" id="PF25147">
    <property type="entry name" value="Ribophorin_II_C"/>
    <property type="match status" value="1"/>
</dbReference>
<evidence type="ECO:0000256" key="8">
    <source>
        <dbReference type="ARBA" id="ARBA00022989"/>
    </source>
</evidence>
<keyword evidence="6 13" id="KW-0732">Signal</keyword>
<feature type="transmembrane region" description="Helical" evidence="12">
    <location>
        <begin position="243"/>
        <end position="266"/>
    </location>
</feature>
<comment type="function">
    <text evidence="1">Subunit of the oligosaccharyl transferase (OST) complex that catalyzes the initial transfer of a defined glycan (Glc(3)Man(9)GlcNAc(2) in eukaryotes) from the lipid carrier dolichol-pyrophosphate to an asparagine residue within an Asn-X-Ser/Thr consensus motif in nascent polypeptide chains, the first step in protein N-glycosylation. N-glycosylation occurs cotranslationally and the complex associates with the Sec61 complex at the channel-forming translocon complex that mediates protein translocation across the endoplasmic reticulum (ER). All subunits are required for a maximal enzyme activity.</text>
</comment>
<evidence type="ECO:0000259" key="15">
    <source>
        <dbReference type="Pfam" id="PF25147"/>
    </source>
</evidence>
<feature type="domain" description="Ribophorin II third" evidence="14">
    <location>
        <begin position="27"/>
        <end position="146"/>
    </location>
</feature>
<dbReference type="EMBL" id="JASNQZ010000002">
    <property type="protein sequence ID" value="KAL0959970.1"/>
    <property type="molecule type" value="Genomic_DNA"/>
</dbReference>
<evidence type="ECO:0000256" key="3">
    <source>
        <dbReference type="ARBA" id="ARBA00004922"/>
    </source>
</evidence>
<keyword evidence="8 12" id="KW-1133">Transmembrane helix</keyword>
<accession>A0ABR3JX21</accession>
<proteinExistence type="inferred from homology"/>
<keyword evidence="5 12" id="KW-0812">Transmembrane</keyword>
<feature type="transmembrane region" description="Helical" evidence="12">
    <location>
        <begin position="218"/>
        <end position="237"/>
    </location>
</feature>
<evidence type="ECO:0000259" key="14">
    <source>
        <dbReference type="Pfam" id="PF23860"/>
    </source>
</evidence>
<keyword evidence="9 12" id="KW-0472">Membrane</keyword>
<dbReference type="PANTHER" id="PTHR12640:SF0">
    <property type="entry name" value="DOLICHYL-DIPHOSPHOOLIGOSACCHARIDE--PROTEIN GLYCOSYLTRANSFERASE SUBUNIT 2"/>
    <property type="match status" value="1"/>
</dbReference>
<evidence type="ECO:0000256" key="11">
    <source>
        <dbReference type="ARBA" id="ARBA00032139"/>
    </source>
</evidence>
<dbReference type="Proteomes" id="UP001556367">
    <property type="component" value="Unassembled WGS sequence"/>
</dbReference>